<gene>
    <name evidence="2" type="ORF">TIFTF001_049888</name>
</gene>
<feature type="region of interest" description="Disordered" evidence="1">
    <location>
        <begin position="90"/>
        <end position="152"/>
    </location>
</feature>
<organism evidence="2 3">
    <name type="scientific">Ficus carica</name>
    <name type="common">Common fig</name>
    <dbReference type="NCBI Taxonomy" id="3494"/>
    <lineage>
        <taxon>Eukaryota</taxon>
        <taxon>Viridiplantae</taxon>
        <taxon>Streptophyta</taxon>
        <taxon>Embryophyta</taxon>
        <taxon>Tracheophyta</taxon>
        <taxon>Spermatophyta</taxon>
        <taxon>Magnoliopsida</taxon>
        <taxon>eudicotyledons</taxon>
        <taxon>Gunneridae</taxon>
        <taxon>Pentapetalae</taxon>
        <taxon>rosids</taxon>
        <taxon>fabids</taxon>
        <taxon>Rosales</taxon>
        <taxon>Moraceae</taxon>
        <taxon>Ficeae</taxon>
        <taxon>Ficus</taxon>
    </lineage>
</organism>
<feature type="compositionally biased region" description="Polar residues" evidence="1">
    <location>
        <begin position="90"/>
        <end position="110"/>
    </location>
</feature>
<reference evidence="2" key="1">
    <citation type="submission" date="2023-07" db="EMBL/GenBank/DDBJ databases">
        <title>draft genome sequence of fig (Ficus carica).</title>
        <authorList>
            <person name="Takahashi T."/>
            <person name="Nishimura K."/>
        </authorList>
    </citation>
    <scope>NUCLEOTIDE SEQUENCE</scope>
</reference>
<evidence type="ECO:0000313" key="2">
    <source>
        <dbReference type="EMBL" id="GMN19081.1"/>
    </source>
</evidence>
<dbReference type="EMBL" id="BTGU01007549">
    <property type="protein sequence ID" value="GMN19081.1"/>
    <property type="molecule type" value="Genomic_DNA"/>
</dbReference>
<evidence type="ECO:0000313" key="3">
    <source>
        <dbReference type="Proteomes" id="UP001187192"/>
    </source>
</evidence>
<proteinExistence type="predicted"/>
<sequence>MKSLQTQLAALRVQTHSGFSAPSQVPWQFTTIPKEEQPLPIVPPREDHVLRLKRLFDQDQALRLMKGKQKASTSSQMMVQKAIQNPLTKMIQTHRTEQLPQVQLHQINTPSDEESAPEDSNWSSKVSEQEEPTSPQPIMMNEPTMTKIPDPS</sequence>
<comment type="caution">
    <text evidence="2">The sequence shown here is derived from an EMBL/GenBank/DDBJ whole genome shotgun (WGS) entry which is preliminary data.</text>
</comment>
<protein>
    <submittedName>
        <fullName evidence="2">Uncharacterized protein</fullName>
    </submittedName>
</protein>
<name>A0AA87YZC2_FICCA</name>
<keyword evidence="3" id="KW-1185">Reference proteome</keyword>
<dbReference type="AlphaFoldDB" id="A0AA87YZC2"/>
<evidence type="ECO:0000256" key="1">
    <source>
        <dbReference type="SAM" id="MobiDB-lite"/>
    </source>
</evidence>
<dbReference type="Proteomes" id="UP001187192">
    <property type="component" value="Unassembled WGS sequence"/>
</dbReference>
<accession>A0AA87YZC2</accession>